<dbReference type="NCBIfam" id="TIGR02532">
    <property type="entry name" value="IV_pilin_GFxxxE"/>
    <property type="match status" value="1"/>
</dbReference>
<dbReference type="PANTHER" id="PTHR30093:SF34">
    <property type="entry name" value="PREPILIN PEPTIDASE-DEPENDENT PROTEIN D"/>
    <property type="match status" value="1"/>
</dbReference>
<name>A0ABW3F9T9_9PROT</name>
<dbReference type="Gene3D" id="3.30.700.10">
    <property type="entry name" value="Glycoprotein, Type 4 Pilin"/>
    <property type="match status" value="1"/>
</dbReference>
<dbReference type="Pfam" id="PF07963">
    <property type="entry name" value="N_methyl"/>
    <property type="match status" value="1"/>
</dbReference>
<reference evidence="5" key="1">
    <citation type="journal article" date="2019" name="Int. J. Syst. Evol. Microbiol.">
        <title>The Global Catalogue of Microorganisms (GCM) 10K type strain sequencing project: providing services to taxonomists for standard genome sequencing and annotation.</title>
        <authorList>
            <consortium name="The Broad Institute Genomics Platform"/>
            <consortium name="The Broad Institute Genome Sequencing Center for Infectious Disease"/>
            <person name="Wu L."/>
            <person name="Ma J."/>
        </authorList>
    </citation>
    <scope>NUCLEOTIDE SEQUENCE [LARGE SCALE GENOMIC DNA]</scope>
    <source>
        <strain evidence="5">CCUG 58412</strain>
    </source>
</reference>
<dbReference type="SUPFAM" id="SSF54523">
    <property type="entry name" value="Pili subunits"/>
    <property type="match status" value="1"/>
</dbReference>
<comment type="similarity">
    <text evidence="1">Belongs to the N-Me-Phe pilin family.</text>
</comment>
<dbReference type="RefSeq" id="WP_379056962.1">
    <property type="nucleotide sequence ID" value="NZ_JBHTKB010000001.1"/>
</dbReference>
<keyword evidence="3" id="KW-1133">Transmembrane helix</keyword>
<dbReference type="InterPro" id="IPR045584">
    <property type="entry name" value="Pilin-like"/>
</dbReference>
<gene>
    <name evidence="4" type="ORF">ACFQ1Z_08370</name>
</gene>
<dbReference type="EMBL" id="JBHTKB010000001">
    <property type="protein sequence ID" value="MFD0913559.1"/>
    <property type="molecule type" value="Genomic_DNA"/>
</dbReference>
<evidence type="ECO:0000313" key="4">
    <source>
        <dbReference type="EMBL" id="MFD0913559.1"/>
    </source>
</evidence>
<feature type="transmembrane region" description="Helical" evidence="3">
    <location>
        <begin position="7"/>
        <end position="27"/>
    </location>
</feature>
<keyword evidence="2" id="KW-0488">Methylation</keyword>
<dbReference type="Proteomes" id="UP001597128">
    <property type="component" value="Unassembled WGS sequence"/>
</dbReference>
<keyword evidence="5" id="KW-1185">Reference proteome</keyword>
<evidence type="ECO:0000256" key="1">
    <source>
        <dbReference type="ARBA" id="ARBA00005233"/>
    </source>
</evidence>
<evidence type="ECO:0000256" key="2">
    <source>
        <dbReference type="ARBA" id="ARBA00022481"/>
    </source>
</evidence>
<sequence length="151" mass="15362">MKKQAGFTLVELVVVIAVLGILAATALPRFVNVQSNARVAAMQGLAASMRSAANMSRAAWIANGGTGTTILMDGTQTVNVTDKGYPQSTQAGIGAALQSLDDASFKPTWGTSGVDNATFASATSATCTLTYNPTTGVVDTANLTKDKCGGN</sequence>
<keyword evidence="3" id="KW-0812">Transmembrane</keyword>
<organism evidence="4 5">
    <name type="scientific">Methylophilus luteus</name>
    <dbReference type="NCBI Taxonomy" id="640108"/>
    <lineage>
        <taxon>Bacteria</taxon>
        <taxon>Pseudomonadati</taxon>
        <taxon>Pseudomonadota</taxon>
        <taxon>Betaproteobacteria</taxon>
        <taxon>Nitrosomonadales</taxon>
        <taxon>Methylophilaceae</taxon>
        <taxon>Methylophilus</taxon>
    </lineage>
</organism>
<comment type="caution">
    <text evidence="4">The sequence shown here is derived from an EMBL/GenBank/DDBJ whole genome shotgun (WGS) entry which is preliminary data.</text>
</comment>
<evidence type="ECO:0000313" key="5">
    <source>
        <dbReference type="Proteomes" id="UP001597128"/>
    </source>
</evidence>
<accession>A0ABW3F9T9</accession>
<dbReference type="PANTHER" id="PTHR30093">
    <property type="entry name" value="GENERAL SECRETION PATHWAY PROTEIN G"/>
    <property type="match status" value="1"/>
</dbReference>
<dbReference type="InterPro" id="IPR012902">
    <property type="entry name" value="N_methyl_site"/>
</dbReference>
<proteinExistence type="inferred from homology"/>
<evidence type="ECO:0000256" key="3">
    <source>
        <dbReference type="SAM" id="Phobius"/>
    </source>
</evidence>
<keyword evidence="3" id="KW-0472">Membrane</keyword>
<protein>
    <submittedName>
        <fullName evidence="4">Type II secretion system protein</fullName>
    </submittedName>
</protein>
<dbReference type="PROSITE" id="PS00409">
    <property type="entry name" value="PROKAR_NTER_METHYL"/>
    <property type="match status" value="1"/>
</dbReference>